<evidence type="ECO:0000313" key="21">
    <source>
        <dbReference type="Proteomes" id="UP000008672"/>
    </source>
</evidence>
<evidence type="ECO:0000256" key="1">
    <source>
        <dbReference type="ARBA" id="ARBA00004651"/>
    </source>
</evidence>
<dbReference type="InterPro" id="IPR042099">
    <property type="entry name" value="ANL_N_sf"/>
</dbReference>
<dbReference type="GeneID" id="102350161"/>
<dbReference type="Proteomes" id="UP000008672">
    <property type="component" value="Unassembled WGS sequence"/>
</dbReference>
<dbReference type="PANTHER" id="PTHR43107">
    <property type="entry name" value="LONG-CHAIN FATTY ACID TRANSPORT PROTEIN"/>
    <property type="match status" value="1"/>
</dbReference>
<dbReference type="Gene3D" id="3.40.50.12780">
    <property type="entry name" value="N-terminal domain of ligase-like"/>
    <property type="match status" value="1"/>
</dbReference>
<dbReference type="EMBL" id="AFYH01250241">
    <property type="status" value="NOT_ANNOTATED_CDS"/>
    <property type="molecule type" value="Genomic_DNA"/>
</dbReference>
<dbReference type="RefSeq" id="XP_006013010.1">
    <property type="nucleotide sequence ID" value="XM_006012948.3"/>
</dbReference>
<evidence type="ECO:0000256" key="15">
    <source>
        <dbReference type="ARBA" id="ARBA00036527"/>
    </source>
</evidence>
<dbReference type="InterPro" id="IPR020845">
    <property type="entry name" value="AMP-binding_CS"/>
</dbReference>
<keyword evidence="10" id="KW-0445">Lipid transport</keyword>
<accession>H3A0P1</accession>
<keyword evidence="21" id="KW-1185">Reference proteome</keyword>
<evidence type="ECO:0000256" key="16">
    <source>
        <dbReference type="ARBA" id="ARBA00041297"/>
    </source>
</evidence>
<proteinExistence type="inferred from homology"/>
<evidence type="ECO:0000256" key="3">
    <source>
        <dbReference type="ARBA" id="ARBA00022448"/>
    </source>
</evidence>
<evidence type="ECO:0000256" key="6">
    <source>
        <dbReference type="ARBA" id="ARBA00022692"/>
    </source>
</evidence>
<dbReference type="EMBL" id="AFYH01250238">
    <property type="status" value="NOT_ANNOTATED_CDS"/>
    <property type="molecule type" value="Genomic_DNA"/>
</dbReference>
<dbReference type="EMBL" id="AFYH01250242">
    <property type="status" value="NOT_ANNOTATED_CDS"/>
    <property type="molecule type" value="Genomic_DNA"/>
</dbReference>
<dbReference type="GO" id="GO:0044539">
    <property type="term" value="P:long-chain fatty acid import into cell"/>
    <property type="evidence" value="ECO:0007669"/>
    <property type="project" value="TreeGrafter"/>
</dbReference>
<dbReference type="FunFam" id="3.30.300.30:FF:000002">
    <property type="entry name" value="Long-chain fatty acid transport protein 1"/>
    <property type="match status" value="1"/>
</dbReference>
<dbReference type="EMBL" id="AFYH01250240">
    <property type="status" value="NOT_ANNOTATED_CDS"/>
    <property type="molecule type" value="Genomic_DNA"/>
</dbReference>
<dbReference type="InterPro" id="IPR000873">
    <property type="entry name" value="AMP-dep_synth/lig_dom"/>
</dbReference>
<keyword evidence="6" id="KW-0812">Transmembrane</keyword>
<evidence type="ECO:0000256" key="10">
    <source>
        <dbReference type="ARBA" id="ARBA00023055"/>
    </source>
</evidence>
<comment type="similarity">
    <text evidence="2">Belongs to the ATP-dependent AMP-binding enzyme family.</text>
</comment>
<evidence type="ECO:0000256" key="5">
    <source>
        <dbReference type="ARBA" id="ARBA00022598"/>
    </source>
</evidence>
<reference evidence="21" key="1">
    <citation type="submission" date="2011-08" db="EMBL/GenBank/DDBJ databases">
        <title>The draft genome of Latimeria chalumnae.</title>
        <authorList>
            <person name="Di Palma F."/>
            <person name="Alfoldi J."/>
            <person name="Johnson J."/>
            <person name="Berlin A."/>
            <person name="Gnerre S."/>
            <person name="Jaffe D."/>
            <person name="MacCallum I."/>
            <person name="Young S."/>
            <person name="Walker B.J."/>
            <person name="Lander E."/>
            <person name="Lindblad-Toh K."/>
        </authorList>
    </citation>
    <scope>NUCLEOTIDE SEQUENCE [LARGE SCALE GENOMIC DNA]</scope>
    <source>
        <strain evidence="21">Wild caught</strain>
    </source>
</reference>
<dbReference type="GO" id="GO:0000166">
    <property type="term" value="F:nucleotide binding"/>
    <property type="evidence" value="ECO:0007669"/>
    <property type="project" value="UniProtKB-KW"/>
</dbReference>
<dbReference type="EMBL" id="AFYH01250247">
    <property type="status" value="NOT_ANNOTATED_CDS"/>
    <property type="molecule type" value="Genomic_DNA"/>
</dbReference>
<dbReference type="EMBL" id="AFYH01250243">
    <property type="status" value="NOT_ANNOTATED_CDS"/>
    <property type="molecule type" value="Genomic_DNA"/>
</dbReference>
<evidence type="ECO:0000259" key="19">
    <source>
        <dbReference type="Pfam" id="PF13193"/>
    </source>
</evidence>
<dbReference type="FunFam" id="3.40.50.12780:FF:000005">
    <property type="entry name" value="Solute carrier family 27 member 6"/>
    <property type="match status" value="1"/>
</dbReference>
<dbReference type="Pfam" id="PF13193">
    <property type="entry name" value="AMP-binding_C"/>
    <property type="match status" value="1"/>
</dbReference>
<dbReference type="InterPro" id="IPR025110">
    <property type="entry name" value="AMP-bd_C"/>
</dbReference>
<sequence length="620" mass="70284">MFGAILTVLAAGGAALWLLQKWVYPYFWADLMYYIKLSLCLREAKCRIRKGNVTFLSRFACQVEKIPQKPFLIYEGDVYTYQDVDRRSNKVAQVFLQQAGLKKGETVAMLMSNEPDFVWVWFGLSKIGCTVAFLNSNIRSRSLLHCFNSCEAKTLVVGEDLVCTLENILPELQKNGISVWVSGKVSNLQGVESLLDKMEAAPSDPVPLHLLLPTNPMSTFLYIFTSGTTGLPKAAFISHLKAVMCLCFLGLCGINSSDVVYITLPLYHMTASLLGIGGCIELGATCVLKKKFSVNQFWNDCKKYNVTVFQYIGELCRYLVNQPMKDGEKDHRVRIATGSGLRPDVWKKFIERFGKIKVYETYGMTEANINFINYTNKIGPIGRAGFFNKKLFPFVFVKYDVQKREPVRNEQGRCIKVNNGETGLLIMPVTRINPFLGYAGSRDMSEKKLLRDVFEKGDAYLNTGDLMVQDSNDFVYFRDRIGDTFRWKGENVATTEVADHMEMLDFIQEANVYGVAVPGREGRAGMAAIVLEQDHDFDAKRLYSHVLEFLPSYARPYFIRVQDSMDTTATFKLQKVQLVEEGFDLSVICEPLYFLDGTEKSYIPLTKQIYNDILSGQKRL</sequence>
<evidence type="ECO:0000313" key="20">
    <source>
        <dbReference type="Ensembl" id="ENSLACP00000003212.2"/>
    </source>
</evidence>
<dbReference type="Ensembl" id="ENSLACT00000003242.2">
    <property type="protein sequence ID" value="ENSLACP00000003212.2"/>
    <property type="gene ID" value="ENSLACG00000002869.2"/>
</dbReference>
<evidence type="ECO:0000256" key="7">
    <source>
        <dbReference type="ARBA" id="ARBA00022741"/>
    </source>
</evidence>
<dbReference type="EMBL" id="AFYH01250245">
    <property type="status" value="NOT_ANNOTATED_CDS"/>
    <property type="molecule type" value="Genomic_DNA"/>
</dbReference>
<evidence type="ECO:0000256" key="17">
    <source>
        <dbReference type="ARBA" id="ARBA00048666"/>
    </source>
</evidence>
<keyword evidence="9" id="KW-1133">Transmembrane helix</keyword>
<dbReference type="eggNOG" id="KOG1179">
    <property type="taxonomic scope" value="Eukaryota"/>
</dbReference>
<evidence type="ECO:0000256" key="11">
    <source>
        <dbReference type="ARBA" id="ARBA00023098"/>
    </source>
</evidence>
<dbReference type="GO" id="GO:0005324">
    <property type="term" value="F:long-chain fatty acid transmembrane transporter activity"/>
    <property type="evidence" value="ECO:0007669"/>
    <property type="project" value="TreeGrafter"/>
</dbReference>
<keyword evidence="7" id="KW-0547">Nucleotide-binding</keyword>
<dbReference type="FunCoup" id="H3A0P1">
    <property type="interactions" value="391"/>
</dbReference>
<keyword evidence="4" id="KW-1003">Cell membrane</keyword>
<comment type="catalytic activity">
    <reaction evidence="17">
        <text>tetracosanoate + ATP + CoA = tetracosanoyl-CoA + AMP + diphosphate</text>
        <dbReference type="Rhea" id="RHEA:33639"/>
        <dbReference type="ChEBI" id="CHEBI:30616"/>
        <dbReference type="ChEBI" id="CHEBI:31014"/>
        <dbReference type="ChEBI" id="CHEBI:33019"/>
        <dbReference type="ChEBI" id="CHEBI:57287"/>
        <dbReference type="ChEBI" id="CHEBI:65052"/>
        <dbReference type="ChEBI" id="CHEBI:456215"/>
    </reaction>
    <physiologicalReaction direction="left-to-right" evidence="17">
        <dbReference type="Rhea" id="RHEA:33640"/>
    </physiologicalReaction>
</comment>
<protein>
    <recommendedName>
        <fullName evidence="14">long-chain-fatty-acid--CoA ligase</fullName>
        <ecNumber evidence="14">6.2.1.3</ecNumber>
    </recommendedName>
    <alternativeName>
        <fullName evidence="16">Long-chain-fatty-acid--CoA ligase</fullName>
    </alternativeName>
</protein>
<dbReference type="EC" id="6.2.1.3" evidence="14"/>
<feature type="domain" description="AMP-dependent synthetase/ligase" evidence="18">
    <location>
        <begin position="62"/>
        <end position="382"/>
    </location>
</feature>
<name>H3A0P1_LATCH</name>
<dbReference type="GeneTree" id="ENSGT00940000159700"/>
<dbReference type="GO" id="GO:0004467">
    <property type="term" value="F:long-chain fatty acid-CoA ligase activity"/>
    <property type="evidence" value="ECO:0007669"/>
    <property type="project" value="UniProtKB-EC"/>
</dbReference>
<dbReference type="OMA" id="RDTRGHC"/>
<reference evidence="20" key="2">
    <citation type="submission" date="2025-08" db="UniProtKB">
        <authorList>
            <consortium name="Ensembl"/>
        </authorList>
    </citation>
    <scope>IDENTIFICATION</scope>
</reference>
<dbReference type="HOGENOM" id="CLU_000022_46_2_1"/>
<evidence type="ECO:0000256" key="9">
    <source>
        <dbReference type="ARBA" id="ARBA00022989"/>
    </source>
</evidence>
<evidence type="ECO:0000256" key="2">
    <source>
        <dbReference type="ARBA" id="ARBA00006432"/>
    </source>
</evidence>
<dbReference type="EMBL" id="AFYH01250239">
    <property type="status" value="NOT_ANNOTATED_CDS"/>
    <property type="molecule type" value="Genomic_DNA"/>
</dbReference>
<organism evidence="20 21">
    <name type="scientific">Latimeria chalumnae</name>
    <name type="common">Coelacanth</name>
    <dbReference type="NCBI Taxonomy" id="7897"/>
    <lineage>
        <taxon>Eukaryota</taxon>
        <taxon>Metazoa</taxon>
        <taxon>Chordata</taxon>
        <taxon>Craniata</taxon>
        <taxon>Vertebrata</taxon>
        <taxon>Euteleostomi</taxon>
        <taxon>Coelacanthiformes</taxon>
        <taxon>Coelacanthidae</taxon>
        <taxon>Latimeria</taxon>
    </lineage>
</organism>
<dbReference type="EMBL" id="AFYH01250246">
    <property type="status" value="NOT_ANNOTATED_CDS"/>
    <property type="molecule type" value="Genomic_DNA"/>
</dbReference>
<dbReference type="Pfam" id="PF00501">
    <property type="entry name" value="AMP-binding"/>
    <property type="match status" value="1"/>
</dbReference>
<dbReference type="GO" id="GO:0005886">
    <property type="term" value="C:plasma membrane"/>
    <property type="evidence" value="ECO:0007669"/>
    <property type="project" value="UniProtKB-SubCell"/>
</dbReference>
<evidence type="ECO:0000256" key="4">
    <source>
        <dbReference type="ARBA" id="ARBA00022475"/>
    </source>
</evidence>
<evidence type="ECO:0000256" key="13">
    <source>
        <dbReference type="ARBA" id="ARBA00024484"/>
    </source>
</evidence>
<dbReference type="KEGG" id="lcm:102350161"/>
<dbReference type="SUPFAM" id="SSF56801">
    <property type="entry name" value="Acetyl-CoA synthetase-like"/>
    <property type="match status" value="1"/>
</dbReference>
<comment type="subcellular location">
    <subcellularLocation>
        <location evidence="1">Cell membrane</location>
        <topology evidence="1">Multi-pass membrane protein</topology>
    </subcellularLocation>
</comment>
<comment type="catalytic activity">
    <reaction evidence="13">
        <text>a long-chain fatty acid + ATP + CoA = a long-chain fatty acyl-CoA + AMP + diphosphate</text>
        <dbReference type="Rhea" id="RHEA:15421"/>
        <dbReference type="ChEBI" id="CHEBI:30616"/>
        <dbReference type="ChEBI" id="CHEBI:33019"/>
        <dbReference type="ChEBI" id="CHEBI:57287"/>
        <dbReference type="ChEBI" id="CHEBI:57560"/>
        <dbReference type="ChEBI" id="CHEBI:83139"/>
        <dbReference type="ChEBI" id="CHEBI:456215"/>
        <dbReference type="EC" id="6.2.1.3"/>
    </reaction>
    <physiologicalReaction direction="left-to-right" evidence="13">
        <dbReference type="Rhea" id="RHEA:15422"/>
    </physiologicalReaction>
</comment>
<comment type="catalytic activity">
    <reaction evidence="15">
        <text>a very long-chain fatty acid + ATP + CoA = a very long-chain fatty acyl-CoA + AMP + diphosphate</text>
        <dbReference type="Rhea" id="RHEA:54536"/>
        <dbReference type="ChEBI" id="CHEBI:30616"/>
        <dbReference type="ChEBI" id="CHEBI:33019"/>
        <dbReference type="ChEBI" id="CHEBI:57287"/>
        <dbReference type="ChEBI" id="CHEBI:58950"/>
        <dbReference type="ChEBI" id="CHEBI:138261"/>
        <dbReference type="ChEBI" id="CHEBI:456215"/>
    </reaction>
    <physiologicalReaction direction="left-to-right" evidence="15">
        <dbReference type="Rhea" id="RHEA:54537"/>
    </physiologicalReaction>
</comment>
<keyword evidence="12" id="KW-0472">Membrane</keyword>
<dbReference type="PANTHER" id="PTHR43107:SF16">
    <property type="entry name" value="LONG-CHAIN FATTY ACID TRANSPORT PROTEIN 6-LIKE"/>
    <property type="match status" value="1"/>
</dbReference>
<keyword evidence="11" id="KW-0443">Lipid metabolism</keyword>
<evidence type="ECO:0000256" key="14">
    <source>
        <dbReference type="ARBA" id="ARBA00026121"/>
    </source>
</evidence>
<feature type="domain" description="AMP-binding enzyme C-terminal" evidence="19">
    <location>
        <begin position="505"/>
        <end position="572"/>
    </location>
</feature>
<evidence type="ECO:0000256" key="8">
    <source>
        <dbReference type="ARBA" id="ARBA00022832"/>
    </source>
</evidence>
<evidence type="ECO:0000256" key="12">
    <source>
        <dbReference type="ARBA" id="ARBA00023136"/>
    </source>
</evidence>
<dbReference type="NCBIfam" id="NF006134">
    <property type="entry name" value="PRK08279.1"/>
    <property type="match status" value="1"/>
</dbReference>
<keyword evidence="3" id="KW-0813">Transport</keyword>
<keyword evidence="8" id="KW-0276">Fatty acid metabolism</keyword>
<keyword evidence="5" id="KW-0436">Ligase</keyword>
<dbReference type="GO" id="GO:0005789">
    <property type="term" value="C:endoplasmic reticulum membrane"/>
    <property type="evidence" value="ECO:0007669"/>
    <property type="project" value="TreeGrafter"/>
</dbReference>
<evidence type="ECO:0000259" key="18">
    <source>
        <dbReference type="Pfam" id="PF00501"/>
    </source>
</evidence>
<dbReference type="STRING" id="7897.ENSLACP00000003212"/>
<dbReference type="AlphaFoldDB" id="H3A0P1"/>
<gene>
    <name evidence="20" type="primary">LOC102350161</name>
</gene>
<dbReference type="Gene3D" id="3.30.300.30">
    <property type="match status" value="1"/>
</dbReference>
<dbReference type="InterPro" id="IPR045851">
    <property type="entry name" value="AMP-bd_C_sf"/>
</dbReference>
<dbReference type="PROSITE" id="PS00455">
    <property type="entry name" value="AMP_BINDING"/>
    <property type="match status" value="1"/>
</dbReference>
<dbReference type="InParanoid" id="H3A0P1"/>
<reference evidence="20" key="3">
    <citation type="submission" date="2025-09" db="UniProtKB">
        <authorList>
            <consortium name="Ensembl"/>
        </authorList>
    </citation>
    <scope>IDENTIFICATION</scope>
</reference>
<dbReference type="EMBL" id="AFYH01250244">
    <property type="status" value="NOT_ANNOTATED_CDS"/>
    <property type="molecule type" value="Genomic_DNA"/>
</dbReference>
<dbReference type="OrthoDB" id="288590at2759"/>